<dbReference type="EMBL" id="FQZE01000071">
    <property type="protein sequence ID" value="SHK10893.1"/>
    <property type="molecule type" value="Genomic_DNA"/>
</dbReference>
<evidence type="ECO:0000256" key="1">
    <source>
        <dbReference type="ARBA" id="ARBA00004442"/>
    </source>
</evidence>
<evidence type="ECO:0000259" key="8">
    <source>
        <dbReference type="Pfam" id="PF14322"/>
    </source>
</evidence>
<evidence type="ECO:0000256" key="3">
    <source>
        <dbReference type="ARBA" id="ARBA00022729"/>
    </source>
</evidence>
<dbReference type="RefSeq" id="WP_073174172.1">
    <property type="nucleotide sequence ID" value="NZ_FQZE01000071.1"/>
</dbReference>
<proteinExistence type="inferred from homology"/>
<dbReference type="STRING" id="1168035.SAMN05444280_1712"/>
<feature type="signal peptide" evidence="6">
    <location>
        <begin position="1"/>
        <end position="19"/>
    </location>
</feature>
<evidence type="ECO:0000313" key="9">
    <source>
        <dbReference type="EMBL" id="SHK10893.1"/>
    </source>
</evidence>
<dbReference type="Pfam" id="PF07980">
    <property type="entry name" value="SusD_RagB"/>
    <property type="match status" value="1"/>
</dbReference>
<dbReference type="InterPro" id="IPR033985">
    <property type="entry name" value="SusD-like_N"/>
</dbReference>
<dbReference type="Proteomes" id="UP000184050">
    <property type="component" value="Unassembled WGS sequence"/>
</dbReference>
<evidence type="ECO:0000259" key="7">
    <source>
        <dbReference type="Pfam" id="PF07980"/>
    </source>
</evidence>
<keyword evidence="4" id="KW-0472">Membrane</keyword>
<gene>
    <name evidence="9" type="ORF">SAMN05444280_1712</name>
</gene>
<sequence>MKKIIILLSILVVSFTACTDLEIEPVSQITLANVSEDGNDAEALLIGCYNQLANTLSSRYIDWGDARADNLDQGTAGSASLVNNTLTSSHSACNWSSLYNTINRCNLVINLVPQITNGINENRKNEIIVEAKFIRALCYFYAVRLWGDVPLITEPTLSAEDLKVQRESKTAIYSQIEDDLSEALNNIPGNYNNLLEDKGRVTQGAVLALQTHVYLWIAQQEGGGDTYLSKAESTSKQIFDLNNYKLLPKGEYGLLFSQENTDESIFEIQYDYSKQNTNNLGSLLLQTPFSGSLRAHYKIDQKLLDAFEEGDLRKSDIVYYPEPEQLVRDPFTKKYTGKTKTSEGYSLRDDNMIIYRLGGIILLRAEILNEMDRTDEAISLVNLIRERAGLPNLETGLSKEETKQAILNERFIELAYEGHRWFDLIRNNVALEVLNDIQNEDHLLWPIYETELVKNPNLVQNDFY</sequence>
<feature type="domain" description="RagB/SusD" evidence="7">
    <location>
        <begin position="331"/>
        <end position="437"/>
    </location>
</feature>
<evidence type="ECO:0000256" key="2">
    <source>
        <dbReference type="ARBA" id="ARBA00006275"/>
    </source>
</evidence>
<reference evidence="9 10" key="1">
    <citation type="submission" date="2016-11" db="EMBL/GenBank/DDBJ databases">
        <authorList>
            <person name="Jaros S."/>
            <person name="Januszkiewicz K."/>
            <person name="Wedrychowicz H."/>
        </authorList>
    </citation>
    <scope>NUCLEOTIDE SEQUENCE [LARGE SCALE GENOMIC DNA]</scope>
    <source>
        <strain evidence="9 10">DSM 27063</strain>
    </source>
</reference>
<dbReference type="InterPro" id="IPR011990">
    <property type="entry name" value="TPR-like_helical_dom_sf"/>
</dbReference>
<dbReference type="GO" id="GO:0009279">
    <property type="term" value="C:cell outer membrane"/>
    <property type="evidence" value="ECO:0007669"/>
    <property type="project" value="UniProtKB-SubCell"/>
</dbReference>
<evidence type="ECO:0000313" key="10">
    <source>
        <dbReference type="Proteomes" id="UP000184050"/>
    </source>
</evidence>
<dbReference type="SUPFAM" id="SSF48452">
    <property type="entry name" value="TPR-like"/>
    <property type="match status" value="1"/>
</dbReference>
<comment type="subcellular location">
    <subcellularLocation>
        <location evidence="1">Cell outer membrane</location>
    </subcellularLocation>
</comment>
<dbReference type="InterPro" id="IPR012944">
    <property type="entry name" value="SusD_RagB_dom"/>
</dbReference>
<dbReference type="OrthoDB" id="630434at2"/>
<keyword evidence="10" id="KW-1185">Reference proteome</keyword>
<evidence type="ECO:0000256" key="6">
    <source>
        <dbReference type="SAM" id="SignalP"/>
    </source>
</evidence>
<keyword evidence="3 6" id="KW-0732">Signal</keyword>
<feature type="domain" description="SusD-like N-terminal" evidence="8">
    <location>
        <begin position="53"/>
        <end position="215"/>
    </location>
</feature>
<feature type="chain" id="PRO_5012612924" evidence="6">
    <location>
        <begin position="20"/>
        <end position="464"/>
    </location>
</feature>
<evidence type="ECO:0000256" key="5">
    <source>
        <dbReference type="ARBA" id="ARBA00023237"/>
    </source>
</evidence>
<keyword evidence="5" id="KW-0998">Cell outer membrane</keyword>
<dbReference type="PROSITE" id="PS51257">
    <property type="entry name" value="PROKAR_LIPOPROTEIN"/>
    <property type="match status" value="1"/>
</dbReference>
<accession>A0A1M6PSF2</accession>
<comment type="similarity">
    <text evidence="2">Belongs to the SusD family.</text>
</comment>
<dbReference type="Pfam" id="PF14322">
    <property type="entry name" value="SusD-like_3"/>
    <property type="match status" value="1"/>
</dbReference>
<dbReference type="AlphaFoldDB" id="A0A1M6PSF2"/>
<name>A0A1M6PSF2_9BACT</name>
<dbReference type="CDD" id="cd08977">
    <property type="entry name" value="SusD"/>
    <property type="match status" value="1"/>
</dbReference>
<evidence type="ECO:0000256" key="4">
    <source>
        <dbReference type="ARBA" id="ARBA00023136"/>
    </source>
</evidence>
<organism evidence="9 10">
    <name type="scientific">Tangfeifania diversioriginum</name>
    <dbReference type="NCBI Taxonomy" id="1168035"/>
    <lineage>
        <taxon>Bacteria</taxon>
        <taxon>Pseudomonadati</taxon>
        <taxon>Bacteroidota</taxon>
        <taxon>Bacteroidia</taxon>
        <taxon>Marinilabiliales</taxon>
        <taxon>Prolixibacteraceae</taxon>
        <taxon>Tangfeifania</taxon>
    </lineage>
</organism>
<dbReference type="Gene3D" id="1.25.40.390">
    <property type="match status" value="1"/>
</dbReference>
<protein>
    <submittedName>
        <fullName evidence="9">Starch-binding associating with outer membrane</fullName>
    </submittedName>
</protein>